<gene>
    <name evidence="2" type="ORF">MM415A01834_0012</name>
    <name evidence="1" type="ORF">MM415B00334_0033</name>
</gene>
<proteinExistence type="predicted"/>
<organism evidence="1">
    <name type="scientific">viral metagenome</name>
    <dbReference type="NCBI Taxonomy" id="1070528"/>
    <lineage>
        <taxon>unclassified sequences</taxon>
        <taxon>metagenomes</taxon>
        <taxon>organismal metagenomes</taxon>
    </lineage>
</organism>
<accession>A0A6M3JA73</accession>
<protein>
    <submittedName>
        <fullName evidence="1">Uncharacterized protein</fullName>
    </submittedName>
</protein>
<name>A0A6M3JA73_9ZZZZ</name>
<dbReference type="EMBL" id="MT141560">
    <property type="protein sequence ID" value="QJA66780.1"/>
    <property type="molecule type" value="Genomic_DNA"/>
</dbReference>
<evidence type="ECO:0000313" key="2">
    <source>
        <dbReference type="EMBL" id="QJA75290.1"/>
    </source>
</evidence>
<sequence length="66" mass="7618">MIDSRGTTETELRALDARIDDLVAELLKLAAAILVINRTKRFIFWENCPLGCHLTTKNLSRRFVWT</sequence>
<reference evidence="1" key="1">
    <citation type="submission" date="2020-03" db="EMBL/GenBank/DDBJ databases">
        <title>The deep terrestrial virosphere.</title>
        <authorList>
            <person name="Holmfeldt K."/>
            <person name="Nilsson E."/>
            <person name="Simone D."/>
            <person name="Lopez-Fernandez M."/>
            <person name="Wu X."/>
            <person name="de Brujin I."/>
            <person name="Lundin D."/>
            <person name="Andersson A."/>
            <person name="Bertilsson S."/>
            <person name="Dopson M."/>
        </authorList>
    </citation>
    <scope>NUCLEOTIDE SEQUENCE</scope>
    <source>
        <strain evidence="2">MM415A01834</strain>
        <strain evidence="1">MM415B00334</strain>
    </source>
</reference>
<dbReference type="EMBL" id="MT142153">
    <property type="protein sequence ID" value="QJA75290.1"/>
    <property type="molecule type" value="Genomic_DNA"/>
</dbReference>
<evidence type="ECO:0000313" key="1">
    <source>
        <dbReference type="EMBL" id="QJA66780.1"/>
    </source>
</evidence>
<dbReference type="AlphaFoldDB" id="A0A6M3JA73"/>